<dbReference type="CDD" id="cd11065">
    <property type="entry name" value="CYP64-like"/>
    <property type="match status" value="1"/>
</dbReference>
<comment type="caution">
    <text evidence="11">The sequence shown here is derived from an EMBL/GenBank/DDBJ whole genome shotgun (WGS) entry which is preliminary data.</text>
</comment>
<feature type="binding site" description="axial binding residue" evidence="9">
    <location>
        <position position="341"/>
    </location>
    <ligand>
        <name>heme</name>
        <dbReference type="ChEBI" id="CHEBI:30413"/>
    </ligand>
    <ligandPart>
        <name>Fe</name>
        <dbReference type="ChEBI" id="CHEBI:18248"/>
    </ligandPart>
</feature>
<dbReference type="PROSITE" id="PS50007">
    <property type="entry name" value="PIPLC_X_DOMAIN"/>
    <property type="match status" value="1"/>
</dbReference>
<evidence type="ECO:0000313" key="11">
    <source>
        <dbReference type="EMBL" id="KAF5310364.1"/>
    </source>
</evidence>
<dbReference type="PANTHER" id="PTHR46300">
    <property type="entry name" value="P450, PUTATIVE (EUROFUNG)-RELATED-RELATED"/>
    <property type="match status" value="1"/>
</dbReference>
<dbReference type="GO" id="GO:0004497">
    <property type="term" value="F:monooxygenase activity"/>
    <property type="evidence" value="ECO:0007669"/>
    <property type="project" value="UniProtKB-KW"/>
</dbReference>
<dbReference type="EMBL" id="JAACJK010000230">
    <property type="protein sequence ID" value="KAF5310364.1"/>
    <property type="molecule type" value="Genomic_DNA"/>
</dbReference>
<dbReference type="PRINTS" id="PR00385">
    <property type="entry name" value="P450"/>
</dbReference>
<accession>A0A8H5ES49</accession>
<dbReference type="GO" id="GO:0005506">
    <property type="term" value="F:iron ion binding"/>
    <property type="evidence" value="ECO:0007669"/>
    <property type="project" value="InterPro"/>
</dbReference>
<keyword evidence="12" id="KW-1185">Reference proteome</keyword>
<comment type="cofactor">
    <cofactor evidence="1 9">
        <name>heme</name>
        <dbReference type="ChEBI" id="CHEBI:30413"/>
    </cofactor>
</comment>
<sequence length="410" mass="45953">MTMMNDLVGFTWHFGFMPYGEKWKVRRKVFQQVFQSSRVEDYRPKLVKGVRNFLVQLLDNPDNFRGHGRLLAGAFILDIAYGIEVKSDSDIYIQQAERGMAAMAAAGTSSYLVDFLPSLGMLPSWFPGAHFKREASAWNRDVAAMPRDCLLYTEDALKCGNARTCIATELLDGLEEDDDEYAEKRSAIHDVLGSIYAAGSDTTVSSFATFFLCMIQNPEIQRKAQTAIDEAVSQLGRLPDFTEYRKLPYIDALVREVLRWRPVTPIAVPHAVIEDDVYKGYHIPAGATVLPNAYAIAHDPSVYGPNPAKFDPSRFMNASQTKINEDMPMGYETFGYGRRICPGIQVAVESIWLVAISVLAVFDLRPVEGEREGFVKYSSGMLIHADPFKMRFVPRSQEAVELIRNGASTL</sequence>
<evidence type="ECO:0000256" key="10">
    <source>
        <dbReference type="RuleBase" id="RU000461"/>
    </source>
</evidence>
<comment type="pathway">
    <text evidence="2">Secondary metabolite biosynthesis.</text>
</comment>
<dbReference type="GO" id="GO:0016705">
    <property type="term" value="F:oxidoreductase activity, acting on paired donors, with incorporation or reduction of molecular oxygen"/>
    <property type="evidence" value="ECO:0007669"/>
    <property type="project" value="InterPro"/>
</dbReference>
<keyword evidence="7 9" id="KW-0408">Iron</keyword>
<protein>
    <recommendedName>
        <fullName evidence="13">Cytochrome P450</fullName>
    </recommendedName>
</protein>
<dbReference type="Gene3D" id="1.10.630.10">
    <property type="entry name" value="Cytochrome P450"/>
    <property type="match status" value="1"/>
</dbReference>
<dbReference type="PRINTS" id="PR00463">
    <property type="entry name" value="EP450I"/>
</dbReference>
<evidence type="ECO:0000256" key="4">
    <source>
        <dbReference type="ARBA" id="ARBA00022617"/>
    </source>
</evidence>
<evidence type="ECO:0000256" key="8">
    <source>
        <dbReference type="ARBA" id="ARBA00023033"/>
    </source>
</evidence>
<evidence type="ECO:0000256" key="3">
    <source>
        <dbReference type="ARBA" id="ARBA00010617"/>
    </source>
</evidence>
<dbReference type="GO" id="GO:0020037">
    <property type="term" value="F:heme binding"/>
    <property type="evidence" value="ECO:0007669"/>
    <property type="project" value="InterPro"/>
</dbReference>
<dbReference type="SUPFAM" id="SSF48264">
    <property type="entry name" value="Cytochrome P450"/>
    <property type="match status" value="1"/>
</dbReference>
<evidence type="ECO:0000256" key="5">
    <source>
        <dbReference type="ARBA" id="ARBA00022723"/>
    </source>
</evidence>
<dbReference type="InterPro" id="IPR036396">
    <property type="entry name" value="Cyt_P450_sf"/>
</dbReference>
<dbReference type="AlphaFoldDB" id="A0A8H5ES49"/>
<evidence type="ECO:0000256" key="6">
    <source>
        <dbReference type="ARBA" id="ARBA00023002"/>
    </source>
</evidence>
<organism evidence="11 12">
    <name type="scientific">Ephemerocybe angulata</name>
    <dbReference type="NCBI Taxonomy" id="980116"/>
    <lineage>
        <taxon>Eukaryota</taxon>
        <taxon>Fungi</taxon>
        <taxon>Dikarya</taxon>
        <taxon>Basidiomycota</taxon>
        <taxon>Agaricomycotina</taxon>
        <taxon>Agaricomycetes</taxon>
        <taxon>Agaricomycetidae</taxon>
        <taxon>Agaricales</taxon>
        <taxon>Agaricineae</taxon>
        <taxon>Psathyrellaceae</taxon>
        <taxon>Ephemerocybe</taxon>
    </lineage>
</organism>
<reference evidence="11 12" key="1">
    <citation type="journal article" date="2020" name="ISME J.">
        <title>Uncovering the hidden diversity of litter-decomposition mechanisms in mushroom-forming fungi.</title>
        <authorList>
            <person name="Floudas D."/>
            <person name="Bentzer J."/>
            <person name="Ahren D."/>
            <person name="Johansson T."/>
            <person name="Persson P."/>
            <person name="Tunlid A."/>
        </authorList>
    </citation>
    <scope>NUCLEOTIDE SEQUENCE [LARGE SCALE GENOMIC DNA]</scope>
    <source>
        <strain evidence="11 12">CBS 175.51</strain>
    </source>
</reference>
<keyword evidence="6 10" id="KW-0560">Oxidoreductase</keyword>
<name>A0A8H5ES49_9AGAR</name>
<proteinExistence type="inferred from homology"/>
<comment type="similarity">
    <text evidence="3 10">Belongs to the cytochrome P450 family.</text>
</comment>
<dbReference type="PROSITE" id="PS00086">
    <property type="entry name" value="CYTOCHROME_P450"/>
    <property type="match status" value="1"/>
</dbReference>
<dbReference type="InterPro" id="IPR002401">
    <property type="entry name" value="Cyt_P450_E_grp-I"/>
</dbReference>
<gene>
    <name evidence="11" type="ORF">D9611_012043</name>
</gene>
<keyword evidence="4 9" id="KW-0349">Heme</keyword>
<evidence type="ECO:0000256" key="9">
    <source>
        <dbReference type="PIRSR" id="PIRSR602401-1"/>
    </source>
</evidence>
<dbReference type="OrthoDB" id="2789670at2759"/>
<dbReference type="InterPro" id="IPR017972">
    <property type="entry name" value="Cyt_P450_CS"/>
</dbReference>
<evidence type="ECO:0000256" key="2">
    <source>
        <dbReference type="ARBA" id="ARBA00005179"/>
    </source>
</evidence>
<dbReference type="PANTHER" id="PTHR46300:SF7">
    <property type="entry name" value="P450, PUTATIVE (EUROFUNG)-RELATED"/>
    <property type="match status" value="1"/>
</dbReference>
<dbReference type="Proteomes" id="UP000541558">
    <property type="component" value="Unassembled WGS sequence"/>
</dbReference>
<evidence type="ECO:0000313" key="12">
    <source>
        <dbReference type="Proteomes" id="UP000541558"/>
    </source>
</evidence>
<evidence type="ECO:0000256" key="1">
    <source>
        <dbReference type="ARBA" id="ARBA00001971"/>
    </source>
</evidence>
<dbReference type="Pfam" id="PF00067">
    <property type="entry name" value="p450"/>
    <property type="match status" value="1"/>
</dbReference>
<evidence type="ECO:0000256" key="7">
    <source>
        <dbReference type="ARBA" id="ARBA00023004"/>
    </source>
</evidence>
<dbReference type="InterPro" id="IPR050364">
    <property type="entry name" value="Cytochrome_P450_fung"/>
</dbReference>
<keyword evidence="5 9" id="KW-0479">Metal-binding</keyword>
<keyword evidence="8 10" id="KW-0503">Monooxygenase</keyword>
<evidence type="ECO:0008006" key="13">
    <source>
        <dbReference type="Google" id="ProtNLM"/>
    </source>
</evidence>
<dbReference type="InterPro" id="IPR001128">
    <property type="entry name" value="Cyt_P450"/>
</dbReference>